<organism evidence="10 11">
    <name type="scientific">Toxoplasma gondii p89</name>
    <dbReference type="NCBI Taxonomy" id="943119"/>
    <lineage>
        <taxon>Eukaryota</taxon>
        <taxon>Sar</taxon>
        <taxon>Alveolata</taxon>
        <taxon>Apicomplexa</taxon>
        <taxon>Conoidasida</taxon>
        <taxon>Coccidia</taxon>
        <taxon>Eucoccidiorida</taxon>
        <taxon>Eimeriorina</taxon>
        <taxon>Sarcocystidae</taxon>
        <taxon>Toxoplasma</taxon>
    </lineage>
</organism>
<evidence type="ECO:0000256" key="4">
    <source>
        <dbReference type="ARBA" id="ARBA00022729"/>
    </source>
</evidence>
<evidence type="ECO:0000256" key="7">
    <source>
        <dbReference type="ARBA" id="ARBA00023180"/>
    </source>
</evidence>
<evidence type="ECO:0000313" key="11">
    <source>
        <dbReference type="Proteomes" id="UP000028828"/>
    </source>
</evidence>
<keyword evidence="3 9" id="KW-0812">Transmembrane</keyword>
<evidence type="ECO:0000256" key="9">
    <source>
        <dbReference type="SAM" id="Phobius"/>
    </source>
</evidence>
<protein>
    <submittedName>
        <fullName evidence="10">Apical membrane antigen AMA1</fullName>
    </submittedName>
</protein>
<evidence type="ECO:0000313" key="10">
    <source>
        <dbReference type="EMBL" id="KFG50580.1"/>
    </source>
</evidence>
<dbReference type="Proteomes" id="UP000028828">
    <property type="component" value="Unassembled WGS sequence"/>
</dbReference>
<dbReference type="AlphaFoldDB" id="A0A086L1R2"/>
<evidence type="ECO:0000256" key="8">
    <source>
        <dbReference type="SAM" id="MobiDB-lite"/>
    </source>
</evidence>
<dbReference type="EMBL" id="AEYI02000289">
    <property type="protein sequence ID" value="KFG50580.1"/>
    <property type="molecule type" value="Genomic_DNA"/>
</dbReference>
<sequence length="569" mass="63062">MICSIMGGLRSLRAARPYSHQSNTETKHMGLVGVASLLVLVADCTIFASGLSSNTRSRESQTLSASTSGNPFQANVEMKTFMERFNLTHHHQSGIYVDLGQDKEVDGTLYREPAGLCPIWGKHIELQQPDRPPYRNNFLEDVPTEKEYKQSGNPLPGGFNLNFVTPSGQRISPFPMELLEKNSNIKASTDLGRCAEFAFKTVAMDKNNKATKYRYPFVYDSKKRLCHILYVSMQLMEGKKYCSVKGEPPDLTWYCFKPRKSVTENHHLIYGSAYVGENPDAFISKCPNQALRGYRFGVWKKGRCLDYTELTDTVIERVESKAQCWVKTFENDGVASDQPHTYPLTSQASWNDWWPLHQSDQPHSGGVGRNYGFYYVDTTGEGKCALSDQVPDCLVSDSAAVSYTAAGSLSEETPNFIIPSNPSLTPPTPETALQCTADKFPDSFGACDVQACKRQKTSCVGGQIQSTSVDCTADEQNECGSNTALIAGLAVGGVLLLALLGGGCYFAKRLDRNKGVQAAHHEHEFQSDRGARKKRPSDLMQEAEPSFWDEAEENIEQDGETHVMVEGDY</sequence>
<proteinExistence type="inferred from homology"/>
<evidence type="ECO:0000256" key="3">
    <source>
        <dbReference type="ARBA" id="ARBA00022692"/>
    </source>
</evidence>
<evidence type="ECO:0000256" key="6">
    <source>
        <dbReference type="ARBA" id="ARBA00023136"/>
    </source>
</evidence>
<feature type="transmembrane region" description="Helical" evidence="9">
    <location>
        <begin position="484"/>
        <end position="507"/>
    </location>
</feature>
<keyword evidence="7" id="KW-0325">Glycoprotein</keyword>
<keyword evidence="4" id="KW-0732">Signal</keyword>
<dbReference type="VEuPathDB" id="ToxoDB:TGP89_255260"/>
<keyword evidence="5 9" id="KW-1133">Transmembrane helix</keyword>
<dbReference type="Gene3D" id="3.50.4.10">
    <property type="entry name" value="Hepatocyte Growth Factor"/>
    <property type="match status" value="2"/>
</dbReference>
<feature type="compositionally biased region" description="Basic and acidic residues" evidence="8">
    <location>
        <begin position="518"/>
        <end position="530"/>
    </location>
</feature>
<dbReference type="OrthoDB" id="345315at2759"/>
<comment type="caution">
    <text evidence="10">The sequence shown here is derived from an EMBL/GenBank/DDBJ whole genome shotgun (WGS) entry which is preliminary data.</text>
</comment>
<name>A0A086L1R2_TOXGO</name>
<feature type="region of interest" description="Disordered" evidence="8">
    <location>
        <begin position="518"/>
        <end position="548"/>
    </location>
</feature>
<comment type="subcellular location">
    <subcellularLocation>
        <location evidence="1">Membrane</location>
        <topology evidence="1">Single-pass type I membrane protein</topology>
    </subcellularLocation>
</comment>
<dbReference type="Gene3D" id="2.10.70.70">
    <property type="match status" value="1"/>
</dbReference>
<gene>
    <name evidence="10" type="ORF">TGP89_255260</name>
</gene>
<dbReference type="GO" id="GO:0016020">
    <property type="term" value="C:membrane"/>
    <property type="evidence" value="ECO:0007669"/>
    <property type="project" value="UniProtKB-SubCell"/>
</dbReference>
<dbReference type="Pfam" id="PF02430">
    <property type="entry name" value="AMA-1"/>
    <property type="match status" value="1"/>
</dbReference>
<dbReference type="InterPro" id="IPR003298">
    <property type="entry name" value="Apmem_Ag1"/>
</dbReference>
<reference evidence="10 11" key="1">
    <citation type="submission" date="2014-03" db="EMBL/GenBank/DDBJ databases">
        <authorList>
            <person name="Sibley D."/>
            <person name="Venepally P."/>
            <person name="Karamycheva S."/>
            <person name="Hadjithomas M."/>
            <person name="Khan A."/>
            <person name="Brunk B."/>
            <person name="Roos D."/>
            <person name="Caler E."/>
            <person name="Lorenzi H."/>
        </authorList>
    </citation>
    <scope>NUCLEOTIDE SEQUENCE [LARGE SCALE GENOMIC DNA]</scope>
    <source>
        <strain evidence="11">p89</strain>
    </source>
</reference>
<dbReference type="SMART" id="SM00815">
    <property type="entry name" value="AMA-1"/>
    <property type="match status" value="1"/>
</dbReference>
<evidence type="ECO:0000256" key="5">
    <source>
        <dbReference type="ARBA" id="ARBA00022989"/>
    </source>
</evidence>
<accession>A0A086L1R2</accession>
<evidence type="ECO:0000256" key="1">
    <source>
        <dbReference type="ARBA" id="ARBA00004479"/>
    </source>
</evidence>
<evidence type="ECO:0000256" key="2">
    <source>
        <dbReference type="ARBA" id="ARBA00007098"/>
    </source>
</evidence>
<dbReference type="PRINTS" id="PR01361">
    <property type="entry name" value="MEROZOITESA"/>
</dbReference>
<keyword evidence="6 9" id="KW-0472">Membrane</keyword>
<comment type="similarity">
    <text evidence="2">Belongs to the apicomplexan parasites AMA1 family.</text>
</comment>